<organism evidence="2">
    <name type="scientific">marine metagenome</name>
    <dbReference type="NCBI Taxonomy" id="408172"/>
    <lineage>
        <taxon>unclassified sequences</taxon>
        <taxon>metagenomes</taxon>
        <taxon>ecological metagenomes</taxon>
    </lineage>
</organism>
<dbReference type="EMBL" id="UINC01002911">
    <property type="protein sequence ID" value="SVA01521.1"/>
    <property type="molecule type" value="Genomic_DNA"/>
</dbReference>
<feature type="compositionally biased region" description="Polar residues" evidence="1">
    <location>
        <begin position="13"/>
        <end position="22"/>
    </location>
</feature>
<gene>
    <name evidence="2" type="ORF">METZ01_LOCUS54375</name>
</gene>
<accession>A0A381SDX6</accession>
<sequence length="77" mass="8184">MGANDPMLAGNKSGDSSNSRTPGQRPISIDHPAVGPCIQPCQRDIPRETSPAGQLRKYRRVPDVPALGKIGPIDQPV</sequence>
<dbReference type="AlphaFoldDB" id="A0A381SDX6"/>
<proteinExistence type="predicted"/>
<name>A0A381SDX6_9ZZZZ</name>
<reference evidence="2" key="1">
    <citation type="submission" date="2018-05" db="EMBL/GenBank/DDBJ databases">
        <authorList>
            <person name="Lanie J.A."/>
            <person name="Ng W.-L."/>
            <person name="Kazmierczak K.M."/>
            <person name="Andrzejewski T.M."/>
            <person name="Davidsen T.M."/>
            <person name="Wayne K.J."/>
            <person name="Tettelin H."/>
            <person name="Glass J.I."/>
            <person name="Rusch D."/>
            <person name="Podicherti R."/>
            <person name="Tsui H.-C.T."/>
            <person name="Winkler M.E."/>
        </authorList>
    </citation>
    <scope>NUCLEOTIDE SEQUENCE</scope>
</reference>
<protein>
    <submittedName>
        <fullName evidence="2">Uncharacterized protein</fullName>
    </submittedName>
</protein>
<evidence type="ECO:0000313" key="2">
    <source>
        <dbReference type="EMBL" id="SVA01521.1"/>
    </source>
</evidence>
<evidence type="ECO:0000256" key="1">
    <source>
        <dbReference type="SAM" id="MobiDB-lite"/>
    </source>
</evidence>
<feature type="region of interest" description="Disordered" evidence="1">
    <location>
        <begin position="1"/>
        <end position="77"/>
    </location>
</feature>